<accession>A0ABX1GRV8</accession>
<dbReference type="InterPro" id="IPR045670">
    <property type="entry name" value="DUF5916"/>
</dbReference>
<dbReference type="Proteomes" id="UP000718451">
    <property type="component" value="Unassembled WGS sequence"/>
</dbReference>
<keyword evidence="3" id="KW-1185">Reference proteome</keyword>
<name>A0ABX1GRV8_9FLAO</name>
<organism evidence="2 3">
    <name type="scientific">Croceivirga thetidis</name>
    <dbReference type="NCBI Taxonomy" id="2721623"/>
    <lineage>
        <taxon>Bacteria</taxon>
        <taxon>Pseudomonadati</taxon>
        <taxon>Bacteroidota</taxon>
        <taxon>Flavobacteriia</taxon>
        <taxon>Flavobacteriales</taxon>
        <taxon>Flavobacteriaceae</taxon>
        <taxon>Croceivirga</taxon>
    </lineage>
</organism>
<dbReference type="RefSeq" id="WP_168552861.1">
    <property type="nucleotide sequence ID" value="NZ_JAAWWL010000002.1"/>
</dbReference>
<feature type="domain" description="DUF5916" evidence="1">
    <location>
        <begin position="296"/>
        <end position="356"/>
    </location>
</feature>
<protein>
    <submittedName>
        <fullName evidence="2">Carbohydrate binding family 9 domain-containing protein</fullName>
    </submittedName>
</protein>
<dbReference type="EMBL" id="JAAWWL010000002">
    <property type="protein sequence ID" value="NKI32678.1"/>
    <property type="molecule type" value="Genomic_DNA"/>
</dbReference>
<evidence type="ECO:0000313" key="3">
    <source>
        <dbReference type="Proteomes" id="UP000718451"/>
    </source>
</evidence>
<sequence>MSILFKTQTAVPTKKLFNALRLFVFVLLELVISPEGFGQQIQRPEFRSGDLTDAFNFDGALSESDWANAPTLNELKTTVPEEGGVPSQSTILQFLTDTRTVVIGIRCNDTNPDGIIRFSKLRDADISEEDHVKIVIDPFLDGQSGYILAVNPLAARYDALVSNRGESENEDWDAVWDAKTQITEEGWTAEIVLPIQSIAFKKGLTKWGFNVERRIQRNLETIRWANVKRDQFFAQTSRAGLVTGLPKFNYGVGLNVRPSLIANANQFGANGAMVVDPNYSLDANQRIGPNVLATFTVNTDFGETEVDTRQTNLTRFPLFFPEKRTFFLEGSDIFEFGFGTGRSTVLPFFSRRIGLRNNVQIPVIAGTKLNGRIGKTAFGALGIRTNDFDLNNENFGATNMGVVRVRRNVLKESSVGIIASSGDPLGREGSFMTGADFTFQTTRFNGDKNFLVGGWALFTDRADLSGDRSAAGFKIDYPNDRWDIALTYARIGEDFDPSLGFVPRRGVNSYRIGGTFAPRPKAPWLRQMFNQLFITYINNISGPWQSYSVFTAPINWRLESGDRIEANIRPVGENIVQPFEISDGVTIPVGEYNFMRYRLEGEFARKRRLSGQATWWFGSFYDGNLDEFELTLNWNPSALLAFEFNGLHNRARLPFGDFNQTLAGLRVRFNVTSNLQLNSYLQYDTDSRVLGLNARIHWIFSPLGDVFLVYNNNTFNGLNQQPWTLQNRQLLLKVRYNFRL</sequence>
<dbReference type="CDD" id="cd09618">
    <property type="entry name" value="CBM9_like_2"/>
    <property type="match status" value="1"/>
</dbReference>
<reference evidence="2 3" key="1">
    <citation type="submission" date="2020-04" db="EMBL/GenBank/DDBJ databases">
        <authorList>
            <person name="Yoon J."/>
        </authorList>
    </citation>
    <scope>NUCLEOTIDE SEQUENCE [LARGE SCALE GENOMIC DNA]</scope>
    <source>
        <strain evidence="2 3">DJ-13</strain>
    </source>
</reference>
<evidence type="ECO:0000259" key="1">
    <source>
        <dbReference type="Pfam" id="PF19313"/>
    </source>
</evidence>
<comment type="caution">
    <text evidence="2">The sequence shown here is derived from an EMBL/GenBank/DDBJ whole genome shotgun (WGS) entry which is preliminary data.</text>
</comment>
<dbReference type="Gene3D" id="2.60.40.1190">
    <property type="match status" value="1"/>
</dbReference>
<evidence type="ECO:0000313" key="2">
    <source>
        <dbReference type="EMBL" id="NKI32678.1"/>
    </source>
</evidence>
<gene>
    <name evidence="2" type="ORF">HCU67_12045</name>
</gene>
<dbReference type="Pfam" id="PF19313">
    <property type="entry name" value="DUF5916"/>
    <property type="match status" value="1"/>
</dbReference>
<dbReference type="SUPFAM" id="SSF49344">
    <property type="entry name" value="CBD9-like"/>
    <property type="match status" value="1"/>
</dbReference>
<proteinExistence type="predicted"/>